<reference evidence="1" key="1">
    <citation type="submission" date="2022-12" db="EMBL/GenBank/DDBJ databases">
        <title>Genome Sequence of Lasiodiplodia mahajangana.</title>
        <authorList>
            <person name="Buettner E."/>
        </authorList>
    </citation>
    <scope>NUCLEOTIDE SEQUENCE</scope>
    <source>
        <strain evidence="1">VT137</strain>
    </source>
</reference>
<gene>
    <name evidence="1" type="ORF">O1611_g3914</name>
</gene>
<sequence>MSRGGATQPSPTEELRATTSAKDGHSSHNIQRPQAMRFGRNFHSYTVPEWDGLYIDYNRLKQLIKNPLVNDSHVRESVIDALSKLCISEIALHHSVVQRHDLLLFHSPSPMLYSAIIHYTQTSTINLRSNLQKLQWFERVNHEAVDRIITQLRKSRPYRGVDPDAVLSVWRQKQEDVNKNRTRTKTFVQTAIDTWRVSETLVASPSVAASQTDPSNCLDFTIVQAIRDDSPNDMEEYLDQNESLQPDFYRHLFVMLVSWHSWECLTMLASKFSSSFDHYCLAILFLSIQVHSHNSPSHNVLDSPTDHLESVSRVLRELLDNGREKTTHILCQVVASGHSPLHYAMQSGFDICSLIRSSLDETQRHALLVGPMLSGDEQAVTPLHLATIEGHTSAVTSFFDMLPESLRRSKSHRVNSVAAACLNIAIRLGNDKLVETLSSWADTTCILARGQSAFHLAARVGRCDYVMTLINACASEDLNLNITDSCGRTPLMDASARGHISVVELLLNAGADPSVVDNAAWSARKYAVHRGHLGVAALLPNSANPLIRPLNNSKARAPQSASTSAALAIANCDSPRNTLVIYLGSMQLTNDQSPVQLTNIPDEIPSGQSTPRLHRMELSVNEWNNQTQTINLPLLEDQSSKPIIFQLDTDAEPQLLIRIFKDDLIDEESLLGAGAVFLHGPMSPARRQHESLIREKAIILLSTGSQKPIGTVLLTYVIARPFNRLQTPIPTSSPASLERGRMTLVGHRGFGQNVAGRGQLQLGENTIASFLTAADHGATFVEFGTQLQYYRSGMPRLTKILDAQVSRDLQTVIYHDFSLSETGTDIPIHDVTIDQYKYASSIQTPLGSPLVRPTERTMIGKSVTVRRSRSFDERPDLGASLIRDRLKHTVDFKAKAMKPNIRGDVIQEPLVTLPELFRKLPLSLGFNIEIKYPRLHEANDAGVAPIALEINLFVDTVLEQIHQFADQRPIILSSFTPEICILLSIKQKAYPVLFISNGGKLPTNDHERRVASVQAGVHFAKTWGLAGLCLASEPLMLDPELIGDIKCDGLLCASYGPQNSVPGNVLIQKEAGLDMIMVDKVALVAEALK</sequence>
<comment type="caution">
    <text evidence="1">The sequence shown here is derived from an EMBL/GenBank/DDBJ whole genome shotgun (WGS) entry which is preliminary data.</text>
</comment>
<evidence type="ECO:0000313" key="1">
    <source>
        <dbReference type="EMBL" id="KAJ8129714.1"/>
    </source>
</evidence>
<proteinExistence type="predicted"/>
<protein>
    <submittedName>
        <fullName evidence="1">Uncharacterized protein</fullName>
    </submittedName>
</protein>
<name>A0ACC2JQU3_9PEZI</name>
<organism evidence="1 2">
    <name type="scientific">Lasiodiplodia mahajangana</name>
    <dbReference type="NCBI Taxonomy" id="1108764"/>
    <lineage>
        <taxon>Eukaryota</taxon>
        <taxon>Fungi</taxon>
        <taxon>Dikarya</taxon>
        <taxon>Ascomycota</taxon>
        <taxon>Pezizomycotina</taxon>
        <taxon>Dothideomycetes</taxon>
        <taxon>Dothideomycetes incertae sedis</taxon>
        <taxon>Botryosphaeriales</taxon>
        <taxon>Botryosphaeriaceae</taxon>
        <taxon>Lasiodiplodia</taxon>
    </lineage>
</organism>
<dbReference type="EMBL" id="JAPUUL010000681">
    <property type="protein sequence ID" value="KAJ8129714.1"/>
    <property type="molecule type" value="Genomic_DNA"/>
</dbReference>
<keyword evidence="2" id="KW-1185">Reference proteome</keyword>
<evidence type="ECO:0000313" key="2">
    <source>
        <dbReference type="Proteomes" id="UP001153332"/>
    </source>
</evidence>
<dbReference type="Proteomes" id="UP001153332">
    <property type="component" value="Unassembled WGS sequence"/>
</dbReference>
<accession>A0ACC2JQU3</accession>